<dbReference type="SUPFAM" id="SSF52833">
    <property type="entry name" value="Thioredoxin-like"/>
    <property type="match status" value="1"/>
</dbReference>
<comment type="similarity">
    <text evidence="1">Belongs to the GST superfamily. Phi family.</text>
</comment>
<dbReference type="PROSITE" id="PS50405">
    <property type="entry name" value="GST_CTER"/>
    <property type="match status" value="1"/>
</dbReference>
<dbReference type="Gene3D" id="1.20.1050.10">
    <property type="match status" value="1"/>
</dbReference>
<evidence type="ECO:0000259" key="6">
    <source>
        <dbReference type="PROSITE" id="PS50404"/>
    </source>
</evidence>
<feature type="domain" description="GST N-terminal" evidence="6">
    <location>
        <begin position="30"/>
        <end position="109"/>
    </location>
</feature>
<comment type="caution">
    <text evidence="8">The sequence shown here is derived from an EMBL/GenBank/DDBJ whole genome shotgun (WGS) entry which is preliminary data.</text>
</comment>
<reference evidence="8" key="1">
    <citation type="submission" date="2021-10" db="EMBL/GenBank/DDBJ databases">
        <title>De novo Genome Assembly of Clathrus columnatus (Basidiomycota, Fungi) Using Illumina and Nanopore Sequence Data.</title>
        <authorList>
            <person name="Ogiso-Tanaka E."/>
            <person name="Itagaki H."/>
            <person name="Hosoya T."/>
            <person name="Hosaka K."/>
        </authorList>
    </citation>
    <scope>NUCLEOTIDE SEQUENCE</scope>
    <source>
        <strain evidence="8">MO-923</strain>
    </source>
</reference>
<dbReference type="GO" id="GO:0004364">
    <property type="term" value="F:glutathione transferase activity"/>
    <property type="evidence" value="ECO:0007669"/>
    <property type="project" value="UniProtKB-EC"/>
</dbReference>
<dbReference type="InterPro" id="IPR010987">
    <property type="entry name" value="Glutathione-S-Trfase_C-like"/>
</dbReference>
<evidence type="ECO:0000256" key="5">
    <source>
        <dbReference type="SAM" id="MobiDB-lite"/>
    </source>
</evidence>
<dbReference type="SUPFAM" id="SSF47616">
    <property type="entry name" value="GST C-terminal domain-like"/>
    <property type="match status" value="1"/>
</dbReference>
<evidence type="ECO:0000256" key="4">
    <source>
        <dbReference type="ARBA" id="ARBA00047960"/>
    </source>
</evidence>
<dbReference type="GO" id="GO:0005737">
    <property type="term" value="C:cytoplasm"/>
    <property type="evidence" value="ECO:0007669"/>
    <property type="project" value="TreeGrafter"/>
</dbReference>
<dbReference type="EC" id="2.5.1.18" evidence="2"/>
<dbReference type="Gene3D" id="3.40.30.10">
    <property type="entry name" value="Glutaredoxin"/>
    <property type="match status" value="1"/>
</dbReference>
<proteinExistence type="inferred from homology"/>
<dbReference type="SFLD" id="SFLDG00358">
    <property type="entry name" value="Main_(cytGST)"/>
    <property type="match status" value="1"/>
</dbReference>
<dbReference type="FunFam" id="1.20.1050.10:FF:000004">
    <property type="entry name" value="Glutathione S-transferase F2"/>
    <property type="match status" value="1"/>
</dbReference>
<dbReference type="InterPro" id="IPR036249">
    <property type="entry name" value="Thioredoxin-like_sf"/>
</dbReference>
<dbReference type="EMBL" id="BPWL01000008">
    <property type="protein sequence ID" value="GJJ13006.1"/>
    <property type="molecule type" value="Genomic_DNA"/>
</dbReference>
<feature type="region of interest" description="Disordered" evidence="5">
    <location>
        <begin position="266"/>
        <end position="308"/>
    </location>
</feature>
<dbReference type="PANTHER" id="PTHR43900">
    <property type="entry name" value="GLUTATHIONE S-TRANSFERASE RHO"/>
    <property type="match status" value="1"/>
</dbReference>
<organism evidence="8 9">
    <name type="scientific">Clathrus columnatus</name>
    <dbReference type="NCBI Taxonomy" id="1419009"/>
    <lineage>
        <taxon>Eukaryota</taxon>
        <taxon>Fungi</taxon>
        <taxon>Dikarya</taxon>
        <taxon>Basidiomycota</taxon>
        <taxon>Agaricomycotina</taxon>
        <taxon>Agaricomycetes</taxon>
        <taxon>Phallomycetidae</taxon>
        <taxon>Phallales</taxon>
        <taxon>Clathraceae</taxon>
        <taxon>Clathrus</taxon>
    </lineage>
</organism>
<evidence type="ECO:0000256" key="1">
    <source>
        <dbReference type="ARBA" id="ARBA00010128"/>
    </source>
</evidence>
<dbReference type="GO" id="GO:0043295">
    <property type="term" value="F:glutathione binding"/>
    <property type="evidence" value="ECO:0007669"/>
    <property type="project" value="TreeGrafter"/>
</dbReference>
<keyword evidence="9" id="KW-1185">Reference proteome</keyword>
<evidence type="ECO:0000256" key="3">
    <source>
        <dbReference type="ARBA" id="ARBA00022679"/>
    </source>
</evidence>
<dbReference type="InterPro" id="IPR040079">
    <property type="entry name" value="Glutathione_S-Trfase"/>
</dbReference>
<dbReference type="Pfam" id="PF13417">
    <property type="entry name" value="GST_N_3"/>
    <property type="match status" value="1"/>
</dbReference>
<dbReference type="PANTHER" id="PTHR43900:SF3">
    <property type="entry name" value="GLUTATHIONE S-TRANSFERASE RHO"/>
    <property type="match status" value="1"/>
</dbReference>
<feature type="domain" description="GST C-terminal" evidence="7">
    <location>
        <begin position="119"/>
        <end position="256"/>
    </location>
</feature>
<evidence type="ECO:0000313" key="8">
    <source>
        <dbReference type="EMBL" id="GJJ13006.1"/>
    </source>
</evidence>
<dbReference type="PROSITE" id="PS50404">
    <property type="entry name" value="GST_NTER"/>
    <property type="match status" value="1"/>
</dbReference>
<gene>
    <name evidence="8" type="ORF">Clacol_007255</name>
</gene>
<dbReference type="InterPro" id="IPR036282">
    <property type="entry name" value="Glutathione-S-Trfase_C_sf"/>
</dbReference>
<keyword evidence="3" id="KW-0808">Transferase</keyword>
<dbReference type="InterPro" id="IPR004046">
    <property type="entry name" value="GST_C"/>
</dbReference>
<dbReference type="GO" id="GO:0009636">
    <property type="term" value="P:response to toxic substance"/>
    <property type="evidence" value="ECO:0007669"/>
    <property type="project" value="UniProtKB-ARBA"/>
</dbReference>
<accession>A0AAV5AEE1</accession>
<dbReference type="Pfam" id="PF00043">
    <property type="entry name" value="GST_C"/>
    <property type="match status" value="1"/>
</dbReference>
<dbReference type="InterPro" id="IPR004045">
    <property type="entry name" value="Glutathione_S-Trfase_N"/>
</dbReference>
<comment type="catalytic activity">
    <reaction evidence="4">
        <text>RX + glutathione = an S-substituted glutathione + a halide anion + H(+)</text>
        <dbReference type="Rhea" id="RHEA:16437"/>
        <dbReference type="ChEBI" id="CHEBI:15378"/>
        <dbReference type="ChEBI" id="CHEBI:16042"/>
        <dbReference type="ChEBI" id="CHEBI:17792"/>
        <dbReference type="ChEBI" id="CHEBI:57925"/>
        <dbReference type="ChEBI" id="CHEBI:90779"/>
        <dbReference type="EC" id="2.5.1.18"/>
    </reaction>
</comment>
<dbReference type="GO" id="GO:0006749">
    <property type="term" value="P:glutathione metabolic process"/>
    <property type="evidence" value="ECO:0007669"/>
    <property type="project" value="TreeGrafter"/>
</dbReference>
<evidence type="ECO:0000256" key="2">
    <source>
        <dbReference type="ARBA" id="ARBA00012452"/>
    </source>
</evidence>
<dbReference type="Proteomes" id="UP001050691">
    <property type="component" value="Unassembled WGS sequence"/>
</dbReference>
<dbReference type="SFLD" id="SFLDS00019">
    <property type="entry name" value="Glutathione_Transferase_(cytos"/>
    <property type="match status" value="1"/>
</dbReference>
<sequence length="319" mass="36301">MSYKCEGFVLKGLNTPSTLKYFRKELKMVLTLYGNSTPFSTCTQRVAVVLKEKGVQFQFKAVGISDINEEYLNNMQPFGQIPVLDDDGFLLSESRAICRYIAAKYADQGTPDLIPDGKDLKEMATFERALSVEATQFIPVELLTFEVIFKPVHGGTPDPETINRLSQQIEKKLGAYERILSKSKYLAGDKLTLADLFHLPYAEKLTKDVLPGVLESGKHPNVTRWWKEISARESWQAELDAAREEQADNSRAYVRVKYRAQRMRMNNLERNTRQSGDRMNNLNHTSQNSPTGSWMLPQKPKEHLEGTDPDLNHLITLLV</sequence>
<name>A0AAV5AEE1_9AGAM</name>
<dbReference type="AlphaFoldDB" id="A0AAV5AEE1"/>
<evidence type="ECO:0000259" key="7">
    <source>
        <dbReference type="PROSITE" id="PS50405"/>
    </source>
</evidence>
<evidence type="ECO:0000313" key="9">
    <source>
        <dbReference type="Proteomes" id="UP001050691"/>
    </source>
</evidence>
<feature type="compositionally biased region" description="Polar residues" evidence="5">
    <location>
        <begin position="277"/>
        <end position="292"/>
    </location>
</feature>
<protein>
    <recommendedName>
        <fullName evidence="2">glutathione transferase</fullName>
        <ecNumber evidence="2">2.5.1.18</ecNumber>
    </recommendedName>
</protein>